<sequence length="225" mass="25616">FKVIVHGKVYWIHAKELDTWVSIFCNGNYDSLSSDEEPFDADAGRKCGDTVNVNATDEHNDVDRVSESSFVHENVSMNGINNILRMINYNIPNVCTTVDKDVEEGVIQKNVKPEHNVTSGSNNKIGSFNCSSTQSNRDSHFQKVKDGGSILEVLVTREKRMDRGVMFVHRVDFVAIQETKMKSMDLFSVKALWGNLSIDYAFSRFDRSSVKREPLDLSLKWRVRM</sequence>
<organism evidence="1">
    <name type="scientific">Tanacetum cinerariifolium</name>
    <name type="common">Dalmatian daisy</name>
    <name type="synonym">Chrysanthemum cinerariifolium</name>
    <dbReference type="NCBI Taxonomy" id="118510"/>
    <lineage>
        <taxon>Eukaryota</taxon>
        <taxon>Viridiplantae</taxon>
        <taxon>Streptophyta</taxon>
        <taxon>Embryophyta</taxon>
        <taxon>Tracheophyta</taxon>
        <taxon>Spermatophyta</taxon>
        <taxon>Magnoliopsida</taxon>
        <taxon>eudicotyledons</taxon>
        <taxon>Gunneridae</taxon>
        <taxon>Pentapetalae</taxon>
        <taxon>asterids</taxon>
        <taxon>campanulids</taxon>
        <taxon>Asterales</taxon>
        <taxon>Asteraceae</taxon>
        <taxon>Asteroideae</taxon>
        <taxon>Anthemideae</taxon>
        <taxon>Anthemidinae</taxon>
        <taxon>Tanacetum</taxon>
    </lineage>
</organism>
<feature type="non-terminal residue" evidence="1">
    <location>
        <position position="1"/>
    </location>
</feature>
<protein>
    <recommendedName>
        <fullName evidence="2">RNA-directed DNA polymerase, eukaryota</fullName>
    </recommendedName>
</protein>
<reference evidence="1" key="1">
    <citation type="journal article" date="2019" name="Sci. Rep.">
        <title>Draft genome of Tanacetum cinerariifolium, the natural source of mosquito coil.</title>
        <authorList>
            <person name="Yamashiro T."/>
            <person name="Shiraishi A."/>
            <person name="Satake H."/>
            <person name="Nakayama K."/>
        </authorList>
    </citation>
    <scope>NUCLEOTIDE SEQUENCE</scope>
</reference>
<name>A0A6L2JZ02_TANCI</name>
<evidence type="ECO:0008006" key="2">
    <source>
        <dbReference type="Google" id="ProtNLM"/>
    </source>
</evidence>
<comment type="caution">
    <text evidence="1">The sequence shown here is derived from an EMBL/GenBank/DDBJ whole genome shotgun (WGS) entry which is preliminary data.</text>
</comment>
<proteinExistence type="predicted"/>
<evidence type="ECO:0000313" key="1">
    <source>
        <dbReference type="EMBL" id="GEU41792.1"/>
    </source>
</evidence>
<accession>A0A6L2JZ02</accession>
<gene>
    <name evidence="1" type="ORF">Tci_013770</name>
</gene>
<dbReference type="AlphaFoldDB" id="A0A6L2JZ02"/>
<dbReference type="EMBL" id="BKCJ010001484">
    <property type="protein sequence ID" value="GEU41792.1"/>
    <property type="molecule type" value="Genomic_DNA"/>
</dbReference>